<keyword evidence="1" id="KW-0472">Membrane</keyword>
<feature type="transmembrane region" description="Helical" evidence="1">
    <location>
        <begin position="68"/>
        <end position="88"/>
    </location>
</feature>
<evidence type="ECO:0000256" key="1">
    <source>
        <dbReference type="SAM" id="Phobius"/>
    </source>
</evidence>
<comment type="caution">
    <text evidence="3">The sequence shown here is derived from an EMBL/GenBank/DDBJ whole genome shotgun (WGS) entry which is preliminary data.</text>
</comment>
<keyword evidence="4" id="KW-1185">Reference proteome</keyword>
<keyword evidence="1" id="KW-1133">Transmembrane helix</keyword>
<dbReference type="OrthoDB" id="3536934at2"/>
<evidence type="ECO:0000259" key="2">
    <source>
        <dbReference type="Pfam" id="PF20349"/>
    </source>
</evidence>
<organism evidence="3 4">
    <name type="scientific">Dyadobacter sediminis</name>
    <dbReference type="NCBI Taxonomy" id="1493691"/>
    <lineage>
        <taxon>Bacteria</taxon>
        <taxon>Pseudomonadati</taxon>
        <taxon>Bacteroidota</taxon>
        <taxon>Cytophagia</taxon>
        <taxon>Cytophagales</taxon>
        <taxon>Spirosomataceae</taxon>
        <taxon>Dyadobacter</taxon>
    </lineage>
</organism>
<keyword evidence="1" id="KW-0812">Transmembrane</keyword>
<evidence type="ECO:0000313" key="3">
    <source>
        <dbReference type="EMBL" id="TLU96929.1"/>
    </source>
</evidence>
<evidence type="ECO:0000313" key="4">
    <source>
        <dbReference type="Proteomes" id="UP000309788"/>
    </source>
</evidence>
<proteinExistence type="predicted"/>
<gene>
    <name evidence="3" type="ORF">FEM55_03015</name>
</gene>
<sequence length="161" mass="18096">MSATENTLRWLERSSWAVHIRQSLWLYPALEIVHITGIALLVGAAFLFDLRLLGFSKNLPVRDLANHLLPWSRKGLWLIVPSGILLFITNAETLGKDPTFWLKMLLLAVAGLNALVFHQIVYPPKFRLQPEKQLPLSAKVSASISIMVWIAVIACGRLLAY</sequence>
<accession>A0A5R9KLB7</accession>
<dbReference type="EMBL" id="VCEI01000011">
    <property type="protein sequence ID" value="TLU96929.1"/>
    <property type="molecule type" value="Genomic_DNA"/>
</dbReference>
<dbReference type="AlphaFoldDB" id="A0A5R9KLB7"/>
<feature type="transmembrane region" description="Helical" evidence="1">
    <location>
        <begin position="140"/>
        <end position="160"/>
    </location>
</feature>
<feature type="domain" description="DUF6644" evidence="2">
    <location>
        <begin position="32"/>
        <end position="160"/>
    </location>
</feature>
<name>A0A5R9KLB7_9BACT</name>
<feature type="transmembrane region" description="Helical" evidence="1">
    <location>
        <begin position="24"/>
        <end position="48"/>
    </location>
</feature>
<dbReference type="Pfam" id="PF20349">
    <property type="entry name" value="DUF6644"/>
    <property type="match status" value="1"/>
</dbReference>
<protein>
    <recommendedName>
        <fullName evidence="2">DUF6644 domain-containing protein</fullName>
    </recommendedName>
</protein>
<feature type="transmembrane region" description="Helical" evidence="1">
    <location>
        <begin position="100"/>
        <end position="120"/>
    </location>
</feature>
<reference evidence="3 4" key="1">
    <citation type="submission" date="2019-05" db="EMBL/GenBank/DDBJ databases">
        <authorList>
            <person name="Qu J.-H."/>
        </authorList>
    </citation>
    <scope>NUCLEOTIDE SEQUENCE [LARGE SCALE GENOMIC DNA]</scope>
    <source>
        <strain evidence="3 4">Z12</strain>
    </source>
</reference>
<dbReference type="Proteomes" id="UP000309788">
    <property type="component" value="Unassembled WGS sequence"/>
</dbReference>
<dbReference type="InterPro" id="IPR046586">
    <property type="entry name" value="DUF6644"/>
</dbReference>